<dbReference type="GO" id="GO:0043657">
    <property type="term" value="C:host cell"/>
    <property type="evidence" value="ECO:0007669"/>
    <property type="project" value="GOC"/>
</dbReference>
<evidence type="ECO:0000256" key="1">
    <source>
        <dbReference type="ARBA" id="ARBA00022524"/>
    </source>
</evidence>
<proteinExistence type="predicted"/>
<reference evidence="8 9" key="1">
    <citation type="journal article" date="2015" name="Virology">
        <title>Genomic characterization of emergent pseudorabies virus in China reveals marked sequence divergence: Evidence for the existence of two major genotypes.</title>
        <authorList>
            <person name="Ye C."/>
            <person name="Zhang Q.Z."/>
            <person name="Tian Z.J."/>
            <person name="Zheng H."/>
            <person name="Zhao K."/>
            <person name="Liu F."/>
            <person name="Guo J.C."/>
            <person name="Tong W."/>
            <person name="Jiang C.G."/>
            <person name="Wang S.J."/>
            <person name="Shi M."/>
            <person name="Chang X.B."/>
            <person name="Jiang Y.F."/>
            <person name="Peng J.M."/>
            <person name="Zhou Y.J."/>
            <person name="Tang Y.D."/>
            <person name="Sun M.X."/>
            <person name="Cai X.H."/>
            <person name="An T.Q."/>
            <person name="Tong G.Z."/>
        </authorList>
    </citation>
    <scope>NUCLEOTIDE SEQUENCE [LARGE SCALE GENOMIC DNA]</scope>
    <source>
        <strain evidence="8">HeN1</strain>
    </source>
</reference>
<keyword evidence="5" id="KW-0946">Virion</keyword>
<accession>A0A0D5C692</accession>
<evidence type="ECO:0000256" key="3">
    <source>
        <dbReference type="ARBA" id="ARBA00022562"/>
    </source>
</evidence>
<dbReference type="GO" id="GO:0019072">
    <property type="term" value="P:viral genome packaging"/>
    <property type="evidence" value="ECO:0007669"/>
    <property type="project" value="InterPro"/>
</dbReference>
<organism evidence="8 9">
    <name type="scientific">Suid herpesvirus 1</name>
    <name type="common">SuHV-1</name>
    <name type="synonym">Pseudorabies virus</name>
    <dbReference type="NCBI Taxonomy" id="10345"/>
    <lineage>
        <taxon>Viruses</taxon>
        <taxon>Duplodnaviria</taxon>
        <taxon>Heunggongvirae</taxon>
        <taxon>Peploviricota</taxon>
        <taxon>Herviviricetes</taxon>
        <taxon>Herpesvirales</taxon>
        <taxon>Orthoherpesviridae</taxon>
        <taxon>Alphaherpesvirinae</taxon>
        <taxon>Varicellovirus</taxon>
        <taxon>Varicellovirus suidalpha1</taxon>
    </lineage>
</organism>
<evidence type="ECO:0000313" key="9">
    <source>
        <dbReference type="Proteomes" id="UP000113972"/>
    </source>
</evidence>
<protein>
    <submittedName>
        <fullName evidence="8">UL25</fullName>
    </submittedName>
</protein>
<dbReference type="Pfam" id="PF01499">
    <property type="entry name" value="Herpes_UL25"/>
    <property type="match status" value="1"/>
</dbReference>
<keyword evidence="4" id="KW-1188">Viral release from host cell</keyword>
<evidence type="ECO:0000256" key="6">
    <source>
        <dbReference type="ARBA" id="ARBA00023219"/>
    </source>
</evidence>
<name>A0A0D5C692_SUHV</name>
<keyword evidence="3" id="KW-1048">Host nucleus</keyword>
<keyword evidence="7" id="KW-1160">Virus entry into host cell</keyword>
<evidence type="ECO:0000256" key="5">
    <source>
        <dbReference type="ARBA" id="ARBA00022844"/>
    </source>
</evidence>
<evidence type="ECO:0000256" key="7">
    <source>
        <dbReference type="ARBA" id="ARBA00023296"/>
    </source>
</evidence>
<dbReference type="GO" id="GO:0075732">
    <property type="term" value="P:viral penetration into host nucleus"/>
    <property type="evidence" value="ECO:0007669"/>
    <property type="project" value="UniProtKB-KW"/>
</dbReference>
<evidence type="ECO:0000256" key="2">
    <source>
        <dbReference type="ARBA" id="ARBA00022561"/>
    </source>
</evidence>
<keyword evidence="6" id="KW-0231">Viral genome packaging</keyword>
<sequence length="536" mass="57703">MDRAWFAFEAAAIPGSARHFIAPPFPVGFWARPGFGEGLDARLALAHANARRRAAAAALDNAMAAGARLEAEVDEQLRPLERQVERVAEALVVLEETARAAEEADAARAAEEAPEAVAAADEGREVQIAKNDVALAYDANLSLDFLAMVYAARGAASGVLFGTWYATLQATLVAERPQVSRAIDSRDGRMSRTFMGVTTTALQACGRLYVGNRHYSALESAALCLHLVHRARQGPAAAAAAPAPLGIVDLLERIPEYLDALSQALAEGGRISYRYNYARVPREQLHGRYALEGHSVLAALARLRVVPGANVGANEVDDGAGFVDEVNRAAAAFLGRGQNLFLGEDAPLLRATVNTITGLLLLRRLLHNGNVYGDRLRNNFQLGALVPNAPPPRGASGDAPASRSDDCNLRFLLAHYVVVAYRADERTELTQLFPGLAALALDAHSIRARVQRHQLSLVRLVALELQNRQRVTAPVNEVIAAHDAVAVQYEEGLGLLLQQPHLRNAADKRLGQFGVSSDYDLLYFLCLGYIPQFAAA</sequence>
<evidence type="ECO:0000313" key="8">
    <source>
        <dbReference type="EMBL" id="AJW72266.1"/>
    </source>
</evidence>
<gene>
    <name evidence="8" type="primary">UL25</name>
</gene>
<dbReference type="InterPro" id="IPR002493">
    <property type="entry name" value="Herpes_UL25"/>
</dbReference>
<dbReference type="GO" id="GO:0019028">
    <property type="term" value="C:viral capsid"/>
    <property type="evidence" value="ECO:0007669"/>
    <property type="project" value="UniProtKB-KW"/>
</dbReference>
<keyword evidence="2" id="KW-0167">Capsid protein</keyword>
<dbReference type="EMBL" id="KP098534">
    <property type="protein sequence ID" value="AJW72266.1"/>
    <property type="molecule type" value="Genomic_DNA"/>
</dbReference>
<dbReference type="Proteomes" id="UP000113972">
    <property type="component" value="Segment"/>
</dbReference>
<dbReference type="GO" id="GO:0046718">
    <property type="term" value="P:symbiont entry into host cell"/>
    <property type="evidence" value="ECO:0007669"/>
    <property type="project" value="UniProtKB-KW"/>
</dbReference>
<keyword evidence="1" id="KW-1163">Viral penetration into host nucleus</keyword>
<evidence type="ECO:0000256" key="4">
    <source>
        <dbReference type="ARBA" id="ARBA00022612"/>
    </source>
</evidence>